<keyword evidence="4" id="KW-1185">Reference proteome</keyword>
<evidence type="ECO:0000313" key="3">
    <source>
        <dbReference type="EMBL" id="OIV38489.1"/>
    </source>
</evidence>
<name>A0A1J7BYD6_9ACTN</name>
<dbReference type="PANTHER" id="PTHR43736">
    <property type="entry name" value="ADP-RIBOSE PYROPHOSPHATASE"/>
    <property type="match status" value="1"/>
</dbReference>
<dbReference type="RefSeq" id="WP_071655569.1">
    <property type="nucleotide sequence ID" value="NZ_MLCF01000021.1"/>
</dbReference>
<keyword evidence="3" id="KW-0378">Hydrolase</keyword>
<dbReference type="Pfam" id="PF00293">
    <property type="entry name" value="NUDIX"/>
    <property type="match status" value="1"/>
</dbReference>
<dbReference type="InterPro" id="IPR000086">
    <property type="entry name" value="NUDIX_hydrolase_dom"/>
</dbReference>
<evidence type="ECO:0000256" key="1">
    <source>
        <dbReference type="ARBA" id="ARBA00005582"/>
    </source>
</evidence>
<dbReference type="Gene3D" id="3.90.79.10">
    <property type="entry name" value="Nucleoside Triphosphate Pyrophosphohydrolase"/>
    <property type="match status" value="1"/>
</dbReference>
<comment type="caution">
    <text evidence="3">The sequence shown here is derived from an EMBL/GenBank/DDBJ whole genome shotgun (WGS) entry which is preliminary data.</text>
</comment>
<reference evidence="3 4" key="1">
    <citation type="submission" date="2016-10" db="EMBL/GenBank/DDBJ databases">
        <title>Genome sequence of Streptomyces gilvigriseus MUSC 26.</title>
        <authorList>
            <person name="Lee L.-H."/>
            <person name="Ser H.-L."/>
        </authorList>
    </citation>
    <scope>NUCLEOTIDE SEQUENCE [LARGE SCALE GENOMIC DNA]</scope>
    <source>
        <strain evidence="3 4">MUSC 26</strain>
    </source>
</reference>
<evidence type="ECO:0000313" key="4">
    <source>
        <dbReference type="Proteomes" id="UP000243342"/>
    </source>
</evidence>
<proteinExistence type="inferred from homology"/>
<evidence type="ECO:0000259" key="2">
    <source>
        <dbReference type="PROSITE" id="PS51462"/>
    </source>
</evidence>
<accession>A0A1J7BYD6</accession>
<dbReference type="PANTHER" id="PTHR43736:SF1">
    <property type="entry name" value="DIHYDRONEOPTERIN TRIPHOSPHATE DIPHOSPHATASE"/>
    <property type="match status" value="1"/>
</dbReference>
<protein>
    <submittedName>
        <fullName evidence="3">NUDIX hydrolase</fullName>
    </submittedName>
</protein>
<dbReference type="PROSITE" id="PS51462">
    <property type="entry name" value="NUDIX"/>
    <property type="match status" value="1"/>
</dbReference>
<dbReference type="Proteomes" id="UP000243342">
    <property type="component" value="Unassembled WGS sequence"/>
</dbReference>
<dbReference type="STRING" id="1428644.BIV57_05665"/>
<sequence>MDQLLPVLQRNARGIVLDERDGSPVPDVVLIKRTRPGGMPPYWVMPGGGVEPDDPTLEDAMRREVSEELGATVGPAVPVLVDTEPTTGADGTAGVKVQVFFACRLRTLDPALRHGPEVDAPVGSYEIVRVPFSRAGLGSVDLVPVAARRYLQQNLEGVLSLLDAVGPERPCGGR</sequence>
<dbReference type="AlphaFoldDB" id="A0A1J7BYD6"/>
<dbReference type="GO" id="GO:0016787">
    <property type="term" value="F:hydrolase activity"/>
    <property type="evidence" value="ECO:0007669"/>
    <property type="project" value="UniProtKB-KW"/>
</dbReference>
<comment type="similarity">
    <text evidence="1">Belongs to the Nudix hydrolase family.</text>
</comment>
<dbReference type="OrthoDB" id="4545744at2"/>
<organism evidence="3 4">
    <name type="scientific">Mangrovactinospora gilvigrisea</name>
    <dbReference type="NCBI Taxonomy" id="1428644"/>
    <lineage>
        <taxon>Bacteria</taxon>
        <taxon>Bacillati</taxon>
        <taxon>Actinomycetota</taxon>
        <taxon>Actinomycetes</taxon>
        <taxon>Kitasatosporales</taxon>
        <taxon>Streptomycetaceae</taxon>
        <taxon>Mangrovactinospora</taxon>
    </lineage>
</organism>
<dbReference type="InterPro" id="IPR015797">
    <property type="entry name" value="NUDIX_hydrolase-like_dom_sf"/>
</dbReference>
<dbReference type="EMBL" id="MLCF01000021">
    <property type="protein sequence ID" value="OIV38489.1"/>
    <property type="molecule type" value="Genomic_DNA"/>
</dbReference>
<feature type="domain" description="Nudix hydrolase" evidence="2">
    <location>
        <begin position="8"/>
        <end position="156"/>
    </location>
</feature>
<dbReference type="SUPFAM" id="SSF55811">
    <property type="entry name" value="Nudix"/>
    <property type="match status" value="1"/>
</dbReference>
<gene>
    <name evidence="3" type="ORF">BIV57_05665</name>
</gene>